<evidence type="ECO:0000313" key="3">
    <source>
        <dbReference type="Proteomes" id="UP000602442"/>
    </source>
</evidence>
<evidence type="ECO:0000256" key="1">
    <source>
        <dbReference type="SAM" id="SignalP"/>
    </source>
</evidence>
<dbReference type="RefSeq" id="WP_197920560.1">
    <property type="nucleotide sequence ID" value="NZ_CAWPTA010000006.1"/>
</dbReference>
<evidence type="ECO:0000313" key="2">
    <source>
        <dbReference type="EMBL" id="MBH5321923.1"/>
    </source>
</evidence>
<feature type="chain" id="PRO_5046030361" evidence="1">
    <location>
        <begin position="27"/>
        <end position="220"/>
    </location>
</feature>
<accession>A0ABS0N1T2</accession>
<dbReference type="EMBL" id="JAEANY010000001">
    <property type="protein sequence ID" value="MBH5321923.1"/>
    <property type="molecule type" value="Genomic_DNA"/>
</dbReference>
<dbReference type="Proteomes" id="UP000602442">
    <property type="component" value="Unassembled WGS sequence"/>
</dbReference>
<keyword evidence="3" id="KW-1185">Reference proteome</keyword>
<comment type="caution">
    <text evidence="2">The sequence shown here is derived from an EMBL/GenBank/DDBJ whole genome shotgun (WGS) entry which is preliminary data.</text>
</comment>
<keyword evidence="1" id="KW-0732">Signal</keyword>
<gene>
    <name evidence="2" type="ORF">I5L03_04930</name>
</gene>
<reference evidence="2 3" key="1">
    <citation type="submission" date="2020-11" db="EMBL/GenBank/DDBJ databases">
        <title>Erythrobacter sediminis sp. nov., a marine bacterium from a tidal flat of Garorim Bay.</title>
        <authorList>
            <person name="Kim D."/>
            <person name="Yoo Y."/>
            <person name="Kim J.-J."/>
        </authorList>
    </citation>
    <scope>NUCLEOTIDE SEQUENCE [LARGE SCALE GENOMIC DNA]</scope>
    <source>
        <strain evidence="2 3">JGD-13</strain>
    </source>
</reference>
<protein>
    <submittedName>
        <fullName evidence="2">Uncharacterized protein</fullName>
    </submittedName>
</protein>
<feature type="signal peptide" evidence="1">
    <location>
        <begin position="1"/>
        <end position="26"/>
    </location>
</feature>
<name>A0ABS0N1T2_9SPHN</name>
<proteinExistence type="predicted"/>
<sequence>MNRRHFLASTGSAAITFGAAPSLALAQGGRDFAYDWEIGPVIRGRNYSVGMPPHPVVTRDGWYFDFPGPRRRDGHVHYITRPSGPLDRARGIRIRFRIDARRNTRFVPQEHPDLHATLSLYLQENGDDWSGRGRGEFSRWYSPTAALIELTPGAHEASIMFDENWISVMGSNRNRNPREFAAMLARVGTVGITFGSRQARGHGVFATAPARFELLDFAII</sequence>
<organism evidence="2 3">
    <name type="scientific">Aurantiacibacter sediminis</name>
    <dbReference type="NCBI Taxonomy" id="2793064"/>
    <lineage>
        <taxon>Bacteria</taxon>
        <taxon>Pseudomonadati</taxon>
        <taxon>Pseudomonadota</taxon>
        <taxon>Alphaproteobacteria</taxon>
        <taxon>Sphingomonadales</taxon>
        <taxon>Erythrobacteraceae</taxon>
        <taxon>Aurantiacibacter</taxon>
    </lineage>
</organism>